<dbReference type="AlphaFoldDB" id="A0A417Y1J9"/>
<evidence type="ECO:0000259" key="3">
    <source>
        <dbReference type="PROSITE" id="PS50801"/>
    </source>
</evidence>
<dbReference type="InterPro" id="IPR058548">
    <property type="entry name" value="MlaB-like_STAS"/>
</dbReference>
<protein>
    <recommendedName>
        <fullName evidence="2">Anti-sigma factor antagonist</fullName>
    </recommendedName>
</protein>
<evidence type="ECO:0000313" key="4">
    <source>
        <dbReference type="EMBL" id="RHW26476.1"/>
    </source>
</evidence>
<sequence length="119" mass="12740">MMGSYQYPFRLAEPPIAVLENDADRCVVRLCGEHDISTEPELRGLLDRAMGLGAPAVVVDLGGVQFMDASTLRAIVDASNTAHIRGRALTVRAAAGPALRLITMCGLHALMEREVARPA</sequence>
<comment type="caution">
    <text evidence="4">The sequence shown here is derived from an EMBL/GenBank/DDBJ whole genome shotgun (WGS) entry which is preliminary data.</text>
</comment>
<dbReference type="RefSeq" id="WP_118925889.1">
    <property type="nucleotide sequence ID" value="NZ_QXGH01000017.1"/>
</dbReference>
<dbReference type="InterPro" id="IPR036513">
    <property type="entry name" value="STAS_dom_sf"/>
</dbReference>
<dbReference type="InterPro" id="IPR002645">
    <property type="entry name" value="STAS_dom"/>
</dbReference>
<comment type="similarity">
    <text evidence="1 2">Belongs to the anti-sigma-factor antagonist family.</text>
</comment>
<dbReference type="OrthoDB" id="9793697at2"/>
<dbReference type="SUPFAM" id="SSF52091">
    <property type="entry name" value="SpoIIaa-like"/>
    <property type="match status" value="1"/>
</dbReference>
<evidence type="ECO:0000256" key="1">
    <source>
        <dbReference type="ARBA" id="ARBA00009013"/>
    </source>
</evidence>
<proteinExistence type="inferred from homology"/>
<evidence type="ECO:0000256" key="2">
    <source>
        <dbReference type="RuleBase" id="RU003749"/>
    </source>
</evidence>
<keyword evidence="5" id="KW-1185">Reference proteome</keyword>
<dbReference type="GO" id="GO:0043856">
    <property type="term" value="F:anti-sigma factor antagonist activity"/>
    <property type="evidence" value="ECO:0007669"/>
    <property type="project" value="InterPro"/>
</dbReference>
<accession>A0A417Y1J9</accession>
<dbReference type="Pfam" id="PF13466">
    <property type="entry name" value="STAS_2"/>
    <property type="match status" value="1"/>
</dbReference>
<dbReference type="PANTHER" id="PTHR33495:SF2">
    <property type="entry name" value="ANTI-SIGMA FACTOR ANTAGONIST TM_1081-RELATED"/>
    <property type="match status" value="1"/>
</dbReference>
<evidence type="ECO:0000313" key="5">
    <source>
        <dbReference type="Proteomes" id="UP000283644"/>
    </source>
</evidence>
<dbReference type="Proteomes" id="UP000283644">
    <property type="component" value="Unassembled WGS sequence"/>
</dbReference>
<dbReference type="EMBL" id="QXGH01000017">
    <property type="protein sequence ID" value="RHW26476.1"/>
    <property type="molecule type" value="Genomic_DNA"/>
</dbReference>
<dbReference type="NCBIfam" id="TIGR00377">
    <property type="entry name" value="ant_ant_sig"/>
    <property type="match status" value="1"/>
</dbReference>
<dbReference type="Gene3D" id="3.30.750.24">
    <property type="entry name" value="STAS domain"/>
    <property type="match status" value="1"/>
</dbReference>
<name>A0A417Y1J9_9ACTN</name>
<organism evidence="4 5">
    <name type="scientific">Nocardioides immobilis</name>
    <dbReference type="NCBI Taxonomy" id="2049295"/>
    <lineage>
        <taxon>Bacteria</taxon>
        <taxon>Bacillati</taxon>
        <taxon>Actinomycetota</taxon>
        <taxon>Actinomycetes</taxon>
        <taxon>Propionibacteriales</taxon>
        <taxon>Nocardioidaceae</taxon>
        <taxon>Nocardioides</taxon>
    </lineage>
</organism>
<feature type="domain" description="STAS" evidence="3">
    <location>
        <begin position="27"/>
        <end position="119"/>
    </location>
</feature>
<gene>
    <name evidence="4" type="ORF">D0Z08_14190</name>
</gene>
<dbReference type="PANTHER" id="PTHR33495">
    <property type="entry name" value="ANTI-SIGMA FACTOR ANTAGONIST TM_1081-RELATED-RELATED"/>
    <property type="match status" value="1"/>
</dbReference>
<dbReference type="InterPro" id="IPR003658">
    <property type="entry name" value="Anti-sigma_ant"/>
</dbReference>
<dbReference type="CDD" id="cd07043">
    <property type="entry name" value="STAS_anti-anti-sigma_factors"/>
    <property type="match status" value="1"/>
</dbReference>
<reference evidence="4 5" key="1">
    <citation type="submission" date="2018-09" db="EMBL/GenBank/DDBJ databases">
        <title>Genome sequencing of Nocardioides immobilis CCTCC AB 2017083 for comparison to Nocardioides silvaticus.</title>
        <authorList>
            <person name="Li C."/>
            <person name="Wang G."/>
        </authorList>
    </citation>
    <scope>NUCLEOTIDE SEQUENCE [LARGE SCALE GENOMIC DNA]</scope>
    <source>
        <strain evidence="4 5">CCTCC AB 2017083</strain>
    </source>
</reference>
<dbReference type="PROSITE" id="PS50801">
    <property type="entry name" value="STAS"/>
    <property type="match status" value="1"/>
</dbReference>